<dbReference type="InterPro" id="IPR004274">
    <property type="entry name" value="FCP1_dom"/>
</dbReference>
<dbReference type="InterPro" id="IPR050365">
    <property type="entry name" value="TIM50"/>
</dbReference>
<dbReference type="AlphaFoldDB" id="A0A9R0WT51"/>
<feature type="compositionally biased region" description="Pro residues" evidence="1">
    <location>
        <begin position="1"/>
        <end position="14"/>
    </location>
</feature>
<dbReference type="Gene3D" id="3.40.50.1000">
    <property type="entry name" value="HAD superfamily/HAD-like"/>
    <property type="match status" value="1"/>
</dbReference>
<sequence>MDPPPPAASPPSRPPDASEEPGAPATATATASAAPVTDTTDSTQADAQGGLHDTAISNPENNNDTSTSTRGDSHSPWISEEHLGESLVQTTSKQAANSDGTRKRNFQPGNKEAVHAPSAGSKSHARDISVVETKDARSKFLKKPDNEDPACEDRKNADLAGISEELKENNNRSSLNSSSLKDEKKQKNRSRGKENSNHVHNTSTSHDISLPTTAGTSCLTSMVTENNAEAPKCMGLRLKKNPDDVSLTNSFTVVNAETTDGGNLNVDSTIQKNFDEVLPGSLKEKETENVATSLGSSVLHSSQLASSNVSLMPLQGVIVDADVKTNCLHSSTEEKVYRSAVSEDVTKPSDHVSQPNIAEEHKNFGSGKHMREAILHTSVNSAGIEKVLPSENQKNQSYPFNEGANFFQRGNADRNFRADVHHRRNIYGSGGMGNSEYEFQRNQSHPFSEGRNFFPLGREDPNLRAGVHHSMDMYGSGGMGNSEYGLQRNRSYSFNEGADFFQLRRADPNFRVGVHHSMNIYGSGAMENSEHGFQRNRSYPFDEGANFFQLGRPDPNFRAGVHHSMNIYGSGAMGSSEHGFQRNQSYLFNEGANFFQPGRPDPNFREGVHHSMNMYGSDARRNSEHGFGRSYLDHTSTVKNEMQEKERTCLSTNHNNDQISPSNLAQAYSEKLRMSFPPRDSLTGFQKKKLLILDLNGLLADINEDFHNAHMADAKVRRKLVFRRSHCDDFLNFCIKNFELGVWSSRKRKNVDSVVDILMRDFKPYLLFSWARDKCTMTGRNTLENVHKPIVLKELKKLWNKEEPGLPWKEGEFSPSNTLLVDDSPYKALRNPPHTAIFPQPFSYLNRNDNSLGPGGDLRMYLEKLAFADDVECYVRNNPFGQPFITQSDPHWDFYAEIAGKEYGALTCA</sequence>
<keyword evidence="4" id="KW-1185">Reference proteome</keyword>
<dbReference type="FunFam" id="3.40.50.1000:FF:000257">
    <property type="entry name" value="Haloacid dehalogenase-like hydrolase (HAD) superfamily protein"/>
    <property type="match status" value="1"/>
</dbReference>
<evidence type="ECO:0000259" key="2">
    <source>
        <dbReference type="PROSITE" id="PS50969"/>
    </source>
</evidence>
<proteinExistence type="predicted"/>
<dbReference type="PANTHER" id="PTHR12210">
    <property type="entry name" value="DULLARD PROTEIN PHOSPHATASE"/>
    <property type="match status" value="1"/>
</dbReference>
<evidence type="ECO:0000313" key="4">
    <source>
        <dbReference type="Proteomes" id="UP000324705"/>
    </source>
</evidence>
<feature type="region of interest" description="Disordered" evidence="1">
    <location>
        <begin position="1"/>
        <end position="212"/>
    </location>
</feature>
<accession>A0A9R0WT51</accession>
<dbReference type="PROSITE" id="PS50969">
    <property type="entry name" value="FCP1"/>
    <property type="match status" value="1"/>
</dbReference>
<feature type="compositionally biased region" description="Polar residues" evidence="1">
    <location>
        <begin position="198"/>
        <end position="212"/>
    </location>
</feature>
<evidence type="ECO:0000313" key="3">
    <source>
        <dbReference type="EMBL" id="VAI22072.1"/>
    </source>
</evidence>
<gene>
    <name evidence="3" type="ORF">TRITD_5Av1G205040</name>
</gene>
<reference evidence="3 4" key="1">
    <citation type="submission" date="2017-09" db="EMBL/GenBank/DDBJ databases">
        <authorList>
            <consortium name="International Durum Wheat Genome Sequencing Consortium (IDWGSC)"/>
            <person name="Milanesi L."/>
        </authorList>
    </citation>
    <scope>NUCLEOTIDE SEQUENCE [LARGE SCALE GENOMIC DNA]</scope>
    <source>
        <strain evidence="4">cv. Svevo</strain>
    </source>
</reference>
<dbReference type="Pfam" id="PF03031">
    <property type="entry name" value="NIF"/>
    <property type="match status" value="1"/>
</dbReference>
<dbReference type="SMART" id="SM00577">
    <property type="entry name" value="CPDc"/>
    <property type="match status" value="1"/>
</dbReference>
<feature type="domain" description="FCP1 homology" evidence="2">
    <location>
        <begin position="684"/>
        <end position="865"/>
    </location>
</feature>
<feature type="compositionally biased region" description="Polar residues" evidence="1">
    <location>
        <begin position="55"/>
        <end position="70"/>
    </location>
</feature>
<dbReference type="Proteomes" id="UP000324705">
    <property type="component" value="Chromosome 5A"/>
</dbReference>
<feature type="compositionally biased region" description="Low complexity" evidence="1">
    <location>
        <begin position="20"/>
        <end position="48"/>
    </location>
</feature>
<feature type="compositionally biased region" description="Basic and acidic residues" evidence="1">
    <location>
        <begin position="124"/>
        <end position="157"/>
    </location>
</feature>
<feature type="compositionally biased region" description="Polar residues" evidence="1">
    <location>
        <begin position="87"/>
        <end position="99"/>
    </location>
</feature>
<dbReference type="Gramene" id="TRITD5Av1G205040.2">
    <property type="protein sequence ID" value="TRITD5Av1G205040.2"/>
    <property type="gene ID" value="TRITD5Av1G205040"/>
</dbReference>
<dbReference type="InterPro" id="IPR023214">
    <property type="entry name" value="HAD_sf"/>
</dbReference>
<name>A0A9R0WT51_TRITD</name>
<dbReference type="EMBL" id="LT934119">
    <property type="protein sequence ID" value="VAI22072.1"/>
    <property type="molecule type" value="Genomic_DNA"/>
</dbReference>
<feature type="compositionally biased region" description="Basic and acidic residues" evidence="1">
    <location>
        <begin position="180"/>
        <end position="197"/>
    </location>
</feature>
<dbReference type="SUPFAM" id="SSF56784">
    <property type="entry name" value="HAD-like"/>
    <property type="match status" value="1"/>
</dbReference>
<evidence type="ECO:0000256" key="1">
    <source>
        <dbReference type="SAM" id="MobiDB-lite"/>
    </source>
</evidence>
<protein>
    <recommendedName>
        <fullName evidence="2">FCP1 homology domain-containing protein</fullName>
    </recommendedName>
</protein>
<organism evidence="3 4">
    <name type="scientific">Triticum turgidum subsp. durum</name>
    <name type="common">Durum wheat</name>
    <name type="synonym">Triticum durum</name>
    <dbReference type="NCBI Taxonomy" id="4567"/>
    <lineage>
        <taxon>Eukaryota</taxon>
        <taxon>Viridiplantae</taxon>
        <taxon>Streptophyta</taxon>
        <taxon>Embryophyta</taxon>
        <taxon>Tracheophyta</taxon>
        <taxon>Spermatophyta</taxon>
        <taxon>Magnoliopsida</taxon>
        <taxon>Liliopsida</taxon>
        <taxon>Poales</taxon>
        <taxon>Poaceae</taxon>
        <taxon>BOP clade</taxon>
        <taxon>Pooideae</taxon>
        <taxon>Triticodae</taxon>
        <taxon>Triticeae</taxon>
        <taxon>Triticinae</taxon>
        <taxon>Triticum</taxon>
    </lineage>
</organism>
<dbReference type="InterPro" id="IPR036412">
    <property type="entry name" value="HAD-like_sf"/>
</dbReference>